<proteinExistence type="inferred from homology"/>
<feature type="domain" description="MutL C-terminal dimerisation" evidence="3">
    <location>
        <begin position="737"/>
        <end position="933"/>
    </location>
</feature>
<evidence type="ECO:0000259" key="3">
    <source>
        <dbReference type="SMART" id="SM00853"/>
    </source>
</evidence>
<dbReference type="SUPFAM" id="SSF55874">
    <property type="entry name" value="ATPase domain of HSP90 chaperone/DNA topoisomerase II/histidine kinase"/>
    <property type="match status" value="1"/>
</dbReference>
<dbReference type="InterPro" id="IPR037198">
    <property type="entry name" value="MutL_C_sf"/>
</dbReference>
<dbReference type="Gene3D" id="3.30.1540.20">
    <property type="entry name" value="MutL, C-terminal domain, dimerisation subdomain"/>
    <property type="match status" value="1"/>
</dbReference>
<dbReference type="eggNOG" id="KOG1978">
    <property type="taxonomic scope" value="Eukaryota"/>
</dbReference>
<sequence>MAPHTGSIQPLPSKVAAQIESSTSITSLNGAILGLVKNSLDADAQTITITVDFQKGGCTVEDDGTGIPAFEFGEKGNLGKLHRKQYQTNSSSQDVSINALHADTSKFDCPQEVYGHKGIFLSSLISLALVTITSRIGSYSSTNSVTYHHSTAISRLCPAPAQHEFTSEHGTKVTVTDLFGNLPVRVKHRALTLQKDEGIDREWDELRRLLTGLLIASQRMVKLVLEEASKPRKLIVRGRKEKPGQPIQQPGSSRDEGIPDTSRIRSILSQVGYISPAESKSWVTASAQAPGISVRSAISLTASPTKQVQFISFGINPLNQQSNANIIYNEINRLFAASNFGLKETNTPGIAEELQNLNLKDIQQAKGPSAEITYETKTKGINRWPMFYVRIDLEGEDSIINEKSSSLSSEKSLEGILNVVVAMIHQFLEQYHFSRTRYQRREKRPREISKSTDKEANPGKRAKSCTAVISHSSEAESSLFVKEEFLNPKIRLPSCFGNRSTAPSCPRGDFTHWTRIKAGSSTDIEEQICSGLPRQKAISTTPLDQTPAESVMDEGSRPTSSLSAPMFMQPRVPSESPSCHAANAPLEEQTPCPTDMGVDTIQQSSKDNVIQWTNPVTMEILYINERTGLTLSSKGDKPIPFRSLNPTLRSPAATSPDESRVSAPTPWLDSVLETWKNTVFGLSERPIPSVKPVILSHLDHNDTRFFCKFPRSLNFENMMSSSFSSRLTKSGLARAQMIAQIDNKFLLLKMVEYPNDNTNPQEILVLVDQHAADERVHTERLFGDLCGSSPLCPVDTTSLPTPIRFRVSTEEARLFKSQYDYFASWGCCYSVSKADSSQHATVEVTALPALISERCRVEPKLAIDMLRSEIWGHKDGELICRPKHLSSATLEKPENPGDDSPHWPQAISHCPRGIVDMLNSRACRSAIMFNDVLSKTTPLKGLEGTREKKLHLRKRSKSGGRV</sequence>
<dbReference type="InterPro" id="IPR014790">
    <property type="entry name" value="MutL_C"/>
</dbReference>
<dbReference type="Proteomes" id="UP000002058">
    <property type="component" value="Unassembled WGS sequence"/>
</dbReference>
<dbReference type="EMBL" id="CH476618">
    <property type="protein sequence ID" value="EEP81935.1"/>
    <property type="molecule type" value="Genomic_DNA"/>
</dbReference>
<dbReference type="SMART" id="SM00853">
    <property type="entry name" value="MutL_C"/>
    <property type="match status" value="1"/>
</dbReference>
<dbReference type="SUPFAM" id="SSF118116">
    <property type="entry name" value="DNA mismatch repair protein MutL"/>
    <property type="match status" value="1"/>
</dbReference>
<dbReference type="eggNOG" id="KOG1977">
    <property type="taxonomic scope" value="Eukaryota"/>
</dbReference>
<dbReference type="RefSeq" id="XP_002583833.1">
    <property type="nucleotide sequence ID" value="XM_002583787.1"/>
</dbReference>
<dbReference type="Gene3D" id="3.30.565.10">
    <property type="entry name" value="Histidine kinase-like ATPase, C-terminal domain"/>
    <property type="match status" value="1"/>
</dbReference>
<dbReference type="KEGG" id="ure:UREG_06800"/>
<gene>
    <name evidence="4" type="ORF">UREG_06800</name>
</gene>
<evidence type="ECO:0000313" key="4">
    <source>
        <dbReference type="EMBL" id="EEP81935.1"/>
    </source>
</evidence>
<feature type="region of interest" description="Disordered" evidence="2">
    <location>
        <begin position="237"/>
        <end position="260"/>
    </location>
</feature>
<comment type="similarity">
    <text evidence="1">Belongs to the DNA mismatch repair MutL/HexB family.</text>
</comment>
<dbReference type="Pfam" id="PF13589">
    <property type="entry name" value="HATPase_c_3"/>
    <property type="match status" value="1"/>
</dbReference>
<evidence type="ECO:0000256" key="1">
    <source>
        <dbReference type="ARBA" id="ARBA00006082"/>
    </source>
</evidence>
<dbReference type="OrthoDB" id="429932at2759"/>
<dbReference type="GO" id="GO:0016887">
    <property type="term" value="F:ATP hydrolysis activity"/>
    <property type="evidence" value="ECO:0007669"/>
    <property type="project" value="InterPro"/>
</dbReference>
<feature type="region of interest" description="Disordered" evidence="2">
    <location>
        <begin position="438"/>
        <end position="463"/>
    </location>
</feature>
<dbReference type="PANTHER" id="PTHR10073">
    <property type="entry name" value="DNA MISMATCH REPAIR PROTEIN MLH, PMS, MUTL"/>
    <property type="match status" value="1"/>
</dbReference>
<dbReference type="InParanoid" id="C4JW58"/>
<feature type="compositionally biased region" description="Basic and acidic residues" evidence="2">
    <location>
        <begin position="444"/>
        <end position="458"/>
    </location>
</feature>
<dbReference type="Pfam" id="PF08676">
    <property type="entry name" value="MutL_C"/>
    <property type="match status" value="1"/>
</dbReference>
<dbReference type="GO" id="GO:0005524">
    <property type="term" value="F:ATP binding"/>
    <property type="evidence" value="ECO:0007669"/>
    <property type="project" value="InterPro"/>
</dbReference>
<dbReference type="STRING" id="336963.C4JW58"/>
<organism evidence="4 5">
    <name type="scientific">Uncinocarpus reesii (strain UAMH 1704)</name>
    <dbReference type="NCBI Taxonomy" id="336963"/>
    <lineage>
        <taxon>Eukaryota</taxon>
        <taxon>Fungi</taxon>
        <taxon>Dikarya</taxon>
        <taxon>Ascomycota</taxon>
        <taxon>Pezizomycotina</taxon>
        <taxon>Eurotiomycetes</taxon>
        <taxon>Eurotiomycetidae</taxon>
        <taxon>Onygenales</taxon>
        <taxon>Onygenaceae</taxon>
        <taxon>Uncinocarpus</taxon>
    </lineage>
</organism>
<reference evidence="5" key="1">
    <citation type="journal article" date="2009" name="Genome Res.">
        <title>Comparative genomic analyses of the human fungal pathogens Coccidioides and their relatives.</title>
        <authorList>
            <person name="Sharpton T.J."/>
            <person name="Stajich J.E."/>
            <person name="Rounsley S.D."/>
            <person name="Gardner M.J."/>
            <person name="Wortman J.R."/>
            <person name="Jordar V.S."/>
            <person name="Maiti R."/>
            <person name="Kodira C.D."/>
            <person name="Neafsey D.E."/>
            <person name="Zeng Q."/>
            <person name="Hung C.-Y."/>
            <person name="McMahan C."/>
            <person name="Muszewska A."/>
            <person name="Grynberg M."/>
            <person name="Mandel M.A."/>
            <person name="Kellner E.M."/>
            <person name="Barker B.M."/>
            <person name="Galgiani J.N."/>
            <person name="Orbach M.J."/>
            <person name="Kirkland T.N."/>
            <person name="Cole G.T."/>
            <person name="Henn M.R."/>
            <person name="Birren B.W."/>
            <person name="Taylor J.W."/>
        </authorList>
    </citation>
    <scope>NUCLEOTIDE SEQUENCE [LARGE SCALE GENOMIC DNA]</scope>
    <source>
        <strain evidence="5">UAMH 1704</strain>
    </source>
</reference>
<name>C4JW58_UNCRE</name>
<dbReference type="OMA" id="NKWPMFY"/>
<dbReference type="GeneID" id="8437327"/>
<dbReference type="FunCoup" id="C4JW58">
    <property type="interactions" value="416"/>
</dbReference>
<dbReference type="VEuPathDB" id="FungiDB:UREG_06800"/>
<dbReference type="InterPro" id="IPR042120">
    <property type="entry name" value="MutL_C_dimsub"/>
</dbReference>
<dbReference type="HOGENOM" id="CLU_005415_0_0_1"/>
<dbReference type="InterPro" id="IPR036890">
    <property type="entry name" value="HATPase_C_sf"/>
</dbReference>
<dbReference type="AlphaFoldDB" id="C4JW58"/>
<feature type="region of interest" description="Disordered" evidence="2">
    <location>
        <begin position="643"/>
        <end position="663"/>
    </location>
</feature>
<evidence type="ECO:0000256" key="2">
    <source>
        <dbReference type="SAM" id="MobiDB-lite"/>
    </source>
</evidence>
<dbReference type="GO" id="GO:0032300">
    <property type="term" value="C:mismatch repair complex"/>
    <property type="evidence" value="ECO:0007669"/>
    <property type="project" value="InterPro"/>
</dbReference>
<evidence type="ECO:0000313" key="5">
    <source>
        <dbReference type="Proteomes" id="UP000002058"/>
    </source>
</evidence>
<dbReference type="GO" id="GO:0006298">
    <property type="term" value="P:mismatch repair"/>
    <property type="evidence" value="ECO:0007669"/>
    <property type="project" value="InterPro"/>
</dbReference>
<accession>C4JW58</accession>
<dbReference type="PANTHER" id="PTHR10073:SF47">
    <property type="entry name" value="DNA MISMATCH REPAIR PROTEIN MLH3"/>
    <property type="match status" value="1"/>
</dbReference>
<dbReference type="GO" id="GO:0140664">
    <property type="term" value="F:ATP-dependent DNA damage sensor activity"/>
    <property type="evidence" value="ECO:0007669"/>
    <property type="project" value="InterPro"/>
</dbReference>
<protein>
    <recommendedName>
        <fullName evidence="3">MutL C-terminal dimerisation domain-containing protein</fullName>
    </recommendedName>
</protein>
<keyword evidence="5" id="KW-1185">Reference proteome</keyword>
<dbReference type="InterPro" id="IPR038973">
    <property type="entry name" value="MutL/Mlh/Pms-like"/>
</dbReference>